<organism evidence="1 2">
    <name type="scientific">Candidatus Methanomarinus sp</name>
    <dbReference type="NCBI Taxonomy" id="3386244"/>
    <lineage>
        <taxon>Archaea</taxon>
        <taxon>Methanobacteriati</taxon>
        <taxon>Methanobacteriota</taxon>
        <taxon>Stenosarchaea group</taxon>
        <taxon>Methanomicrobia</taxon>
        <taxon>Methanosarcinales</taxon>
        <taxon>ANME-2 cluster</taxon>
        <taxon>Candidatus Methanocomedenaceae</taxon>
        <taxon>Candidatus Methanomarinus</taxon>
    </lineage>
</organism>
<dbReference type="EMBL" id="QYBA01000045">
    <property type="protein sequence ID" value="TKY92283.1"/>
    <property type="molecule type" value="Genomic_DNA"/>
</dbReference>
<reference evidence="1" key="1">
    <citation type="submission" date="2018-09" db="EMBL/GenBank/DDBJ databases">
        <title>A genomic encyclopedia of anaerobic methanotrophic archaea.</title>
        <authorList>
            <person name="Skennerton C.T."/>
            <person name="Chadwick G.L."/>
            <person name="Laso-Perez R."/>
            <person name="Leu A.O."/>
            <person name="Speth D.R."/>
            <person name="Yu H."/>
            <person name="Morgan-Lang C."/>
            <person name="Hatzenpichler R."/>
            <person name="Goudeau D."/>
            <person name="Malmstrom R."/>
            <person name="Woyke T."/>
            <person name="Hallam S."/>
            <person name="Tyson G.W."/>
            <person name="Wegener G."/>
            <person name="Boetius A."/>
            <person name="Orphan V.J."/>
        </authorList>
    </citation>
    <scope>NUCLEOTIDE SEQUENCE</scope>
    <source>
        <strain evidence="1">CONS3730D10UFb2</strain>
    </source>
</reference>
<evidence type="ECO:0000313" key="2">
    <source>
        <dbReference type="Proteomes" id="UP000315423"/>
    </source>
</evidence>
<name>A0AC61SC50_9EURY</name>
<protein>
    <submittedName>
        <fullName evidence="1">Glycosyltransferase</fullName>
    </submittedName>
</protein>
<sequence>MVCLILPTKNEEACIGATIDKINRICCQLRIVVVDGNSTDRTVEIARQLDVEVIFDRGLGKGEALRSAFNYAKDDVVFLDVDGTYPIELVPEFIKALDKYDLVVGERVEFTGDSLPKFFLIGDALSRGLFHLLYFRRVDNLSGMRAIRKQAIQKMSLESDGFGIETEITAKAVRMGLGITKIPITYRARTGDSKFRPLRDGMVVLGALIMYRL</sequence>
<dbReference type="Proteomes" id="UP000315423">
    <property type="component" value="Unassembled WGS sequence"/>
</dbReference>
<comment type="caution">
    <text evidence="1">The sequence shown here is derived from an EMBL/GenBank/DDBJ whole genome shotgun (WGS) entry which is preliminary data.</text>
</comment>
<gene>
    <name evidence="1" type="ORF">C5S46_01470</name>
</gene>
<proteinExistence type="predicted"/>
<evidence type="ECO:0000313" key="1">
    <source>
        <dbReference type="EMBL" id="TKY92283.1"/>
    </source>
</evidence>
<accession>A0AC61SC50</accession>